<dbReference type="GO" id="GO:0098542">
    <property type="term" value="P:defense response to other organism"/>
    <property type="evidence" value="ECO:0007669"/>
    <property type="project" value="TreeGrafter"/>
</dbReference>
<keyword evidence="6" id="KW-1185">Reference proteome</keyword>
<dbReference type="InterPro" id="IPR056789">
    <property type="entry name" value="LRR_R13L1-DRL21"/>
</dbReference>
<dbReference type="Gene3D" id="3.40.50.300">
    <property type="entry name" value="P-loop containing nucleotide triphosphate hydrolases"/>
    <property type="match status" value="1"/>
</dbReference>
<dbReference type="PRINTS" id="PR00364">
    <property type="entry name" value="DISEASERSIST"/>
</dbReference>
<keyword evidence="1" id="KW-0611">Plant defense</keyword>
<dbReference type="Gene3D" id="3.80.10.10">
    <property type="entry name" value="Ribonuclease Inhibitor"/>
    <property type="match status" value="1"/>
</dbReference>
<feature type="domain" description="R13L1/DRL21-like LRR repeat region" evidence="4">
    <location>
        <begin position="715"/>
        <end position="837"/>
    </location>
</feature>
<dbReference type="InterPro" id="IPR044974">
    <property type="entry name" value="Disease_R_plants"/>
</dbReference>
<dbReference type="KEGG" id="tua:125525075"/>
<evidence type="ECO:0000259" key="4">
    <source>
        <dbReference type="Pfam" id="PF25019"/>
    </source>
</evidence>
<dbReference type="InterPro" id="IPR032675">
    <property type="entry name" value="LRR_dom_sf"/>
</dbReference>
<reference evidence="5" key="2">
    <citation type="submission" date="2018-03" db="EMBL/GenBank/DDBJ databases">
        <title>The Triticum urartu genome reveals the dynamic nature of wheat genome evolution.</title>
        <authorList>
            <person name="Ling H."/>
            <person name="Ma B."/>
            <person name="Shi X."/>
            <person name="Liu H."/>
            <person name="Dong L."/>
            <person name="Sun H."/>
            <person name="Cao Y."/>
            <person name="Gao Q."/>
            <person name="Zheng S."/>
            <person name="Li Y."/>
            <person name="Yu Y."/>
            <person name="Du H."/>
            <person name="Qi M."/>
            <person name="Li Y."/>
            <person name="Yu H."/>
            <person name="Cui Y."/>
            <person name="Wang N."/>
            <person name="Chen C."/>
            <person name="Wu H."/>
            <person name="Zhao Y."/>
            <person name="Zhang J."/>
            <person name="Li Y."/>
            <person name="Zhou W."/>
            <person name="Zhang B."/>
            <person name="Hu W."/>
            <person name="Eijk M."/>
            <person name="Tang J."/>
            <person name="Witsenboer H."/>
            <person name="Zhao S."/>
            <person name="Li Z."/>
            <person name="Zhang A."/>
            <person name="Wang D."/>
            <person name="Liang C."/>
        </authorList>
    </citation>
    <scope>NUCLEOTIDE SEQUENCE [LARGE SCALE GENOMIC DNA]</scope>
    <source>
        <strain evidence="5">cv. G1812</strain>
    </source>
</reference>
<dbReference type="GeneID" id="125525075"/>
<reference evidence="5" key="3">
    <citation type="submission" date="2022-06" db="UniProtKB">
        <authorList>
            <consortium name="EnsemblPlants"/>
        </authorList>
    </citation>
    <scope>IDENTIFICATION</scope>
</reference>
<name>A0A8R7QW98_TRIUA</name>
<evidence type="ECO:0000259" key="3">
    <source>
        <dbReference type="Pfam" id="PF23559"/>
    </source>
</evidence>
<evidence type="ECO:0000256" key="1">
    <source>
        <dbReference type="ARBA" id="ARBA00022821"/>
    </source>
</evidence>
<dbReference type="InterPro" id="IPR058922">
    <property type="entry name" value="WHD_DRP"/>
</dbReference>
<dbReference type="OrthoDB" id="1534087at2759"/>
<dbReference type="PANTHER" id="PTHR23155:SF1133">
    <property type="entry name" value="NBS-LRR-LIKE PROTEIN"/>
    <property type="match status" value="1"/>
</dbReference>
<dbReference type="SUPFAM" id="SSF52540">
    <property type="entry name" value="P-loop containing nucleoside triphosphate hydrolases"/>
    <property type="match status" value="1"/>
</dbReference>
<dbReference type="Proteomes" id="UP000015106">
    <property type="component" value="Chromosome 7"/>
</dbReference>
<evidence type="ECO:0000313" key="5">
    <source>
        <dbReference type="EnsemblPlants" id="TuG1812G0700001031.01.T01"/>
    </source>
</evidence>
<reference evidence="6" key="1">
    <citation type="journal article" date="2013" name="Nature">
        <title>Draft genome of the wheat A-genome progenitor Triticum urartu.</title>
        <authorList>
            <person name="Ling H.Q."/>
            <person name="Zhao S."/>
            <person name="Liu D."/>
            <person name="Wang J."/>
            <person name="Sun H."/>
            <person name="Zhang C."/>
            <person name="Fan H."/>
            <person name="Li D."/>
            <person name="Dong L."/>
            <person name="Tao Y."/>
            <person name="Gao C."/>
            <person name="Wu H."/>
            <person name="Li Y."/>
            <person name="Cui Y."/>
            <person name="Guo X."/>
            <person name="Zheng S."/>
            <person name="Wang B."/>
            <person name="Yu K."/>
            <person name="Liang Q."/>
            <person name="Yang W."/>
            <person name="Lou X."/>
            <person name="Chen J."/>
            <person name="Feng M."/>
            <person name="Jian J."/>
            <person name="Zhang X."/>
            <person name="Luo G."/>
            <person name="Jiang Y."/>
            <person name="Liu J."/>
            <person name="Wang Z."/>
            <person name="Sha Y."/>
            <person name="Zhang B."/>
            <person name="Wu H."/>
            <person name="Tang D."/>
            <person name="Shen Q."/>
            <person name="Xue P."/>
            <person name="Zou S."/>
            <person name="Wang X."/>
            <person name="Liu X."/>
            <person name="Wang F."/>
            <person name="Yang Y."/>
            <person name="An X."/>
            <person name="Dong Z."/>
            <person name="Zhang K."/>
            <person name="Zhang X."/>
            <person name="Luo M.C."/>
            <person name="Dvorak J."/>
            <person name="Tong Y."/>
            <person name="Wang J."/>
            <person name="Yang H."/>
            <person name="Li Z."/>
            <person name="Wang D."/>
            <person name="Zhang A."/>
            <person name="Wang J."/>
        </authorList>
    </citation>
    <scope>NUCLEOTIDE SEQUENCE</scope>
    <source>
        <strain evidence="6">cv. G1812</strain>
    </source>
</reference>
<dbReference type="Pfam" id="PF25019">
    <property type="entry name" value="LRR_R13L1-DRL21"/>
    <property type="match status" value="1"/>
</dbReference>
<protein>
    <recommendedName>
        <fullName evidence="7">NB-ARC domain-containing protein</fullName>
    </recommendedName>
</protein>
<feature type="domain" description="Disease resistance protein winged helix" evidence="3">
    <location>
        <begin position="448"/>
        <end position="511"/>
    </location>
</feature>
<dbReference type="InterPro" id="IPR036388">
    <property type="entry name" value="WH-like_DNA-bd_sf"/>
</dbReference>
<dbReference type="EnsemblPlants" id="TuG1812G0700001031.01.T01">
    <property type="protein sequence ID" value="TuG1812G0700001031.01.T01"/>
    <property type="gene ID" value="TuG1812G0700001031.01"/>
</dbReference>
<evidence type="ECO:0008006" key="7">
    <source>
        <dbReference type="Google" id="ProtNLM"/>
    </source>
</evidence>
<dbReference type="RefSeq" id="XP_048546042.1">
    <property type="nucleotide sequence ID" value="XM_048690085.1"/>
</dbReference>
<proteinExistence type="predicted"/>
<dbReference type="SUPFAM" id="SSF52058">
    <property type="entry name" value="L domain-like"/>
    <property type="match status" value="1"/>
</dbReference>
<organism evidence="5 6">
    <name type="scientific">Triticum urartu</name>
    <name type="common">Red wild einkorn</name>
    <name type="synonym">Crithodium urartu</name>
    <dbReference type="NCBI Taxonomy" id="4572"/>
    <lineage>
        <taxon>Eukaryota</taxon>
        <taxon>Viridiplantae</taxon>
        <taxon>Streptophyta</taxon>
        <taxon>Embryophyta</taxon>
        <taxon>Tracheophyta</taxon>
        <taxon>Spermatophyta</taxon>
        <taxon>Magnoliopsida</taxon>
        <taxon>Liliopsida</taxon>
        <taxon>Poales</taxon>
        <taxon>Poaceae</taxon>
        <taxon>BOP clade</taxon>
        <taxon>Pooideae</taxon>
        <taxon>Triticodae</taxon>
        <taxon>Triticeae</taxon>
        <taxon>Triticinae</taxon>
        <taxon>Triticum</taxon>
    </lineage>
</organism>
<feature type="domain" description="NB-ARC" evidence="2">
    <location>
        <begin position="208"/>
        <end position="363"/>
    </location>
</feature>
<dbReference type="Gramene" id="TuG1812G0700001031.01.T01">
    <property type="protein sequence ID" value="TuG1812G0700001031.01.T01"/>
    <property type="gene ID" value="TuG1812G0700001031.01"/>
</dbReference>
<evidence type="ECO:0000259" key="2">
    <source>
        <dbReference type="Pfam" id="PF00931"/>
    </source>
</evidence>
<accession>A0A8R7QW98</accession>
<sequence length="917" mass="103474">MDPIFLASAAATWALNKLLDHLKDSAIKALLRSEGLDREVGPIEVTLMRANLVLGSVPTGSAASGVRIRNKELINHVNKVHQHASFLANELDKVKYQCIKQEVKKKNLENASIFKSKMKSITQVGTSEQKISGYDIRLIKKTADELEKICNDVHEALVVEKLGQIVEATKNMDIDTRETVDSKTETEVVPREEENDIRQLITASASPHQQLLVLPIVGDGGVGKTTLARQVYNDQRVKDKFEMMIWIYVSANFDEVKVTQGILQQIPKCEYKPSTNLNVLQGSIKKHLTGKFLIVLDDMWEESQGRWEKLLAPLRCTEKGGVVLVTTRKLSVANATGRSNAPINLDGMKVDMFWSFFQTCIFGHTDYRGKKLLKIGKEIATKLKGNPLAAKSVGALLGKKPNEHAWRNILDRDEWKIQNETDDIMPALRLSYNHLPDRLQQLFSYCALFPKGYKFDKEQLIRMWVALGFVTHERIPLGDAASYSFDELVYGSFFQKEERYFILHDLMHDVAQEVSAFQCLTIAGPDPQEASQSVHLIRHVGIWTEMVYNEGSMERNETFEEKLDKIQDGDILKSLESFMLVGTYDENFSAKFAKTLEKLQYVRLLRLSMHFNVDALLSSVTKFIHLRYLELRYTSQERKPLPEAICKLYHLLLLDIMHWSGLDDLPKAMSNLVCLRYLLVPGSGSLHSRISRVGQMKFLQELSEFRVQEEKGFEIAQLGSLSEIRGSLSILDLDNVKTKQKASEARIKDKKHLRTLSLSWGSASARESAAVQKEVIEGLKPHDRLAHLHIINYAGASPSWIAMKGLESLHLHNCMGIDVLPPFEEMECLQKLSLIGMSSLRDVDIDMGLEDDELELSEVEIASCSALTSIRLHFGKILTKFDVKDCVALSSIEGLPSSGQRKHYVIQGCPQLPADTV</sequence>
<dbReference type="PANTHER" id="PTHR23155">
    <property type="entry name" value="DISEASE RESISTANCE PROTEIN RP"/>
    <property type="match status" value="1"/>
</dbReference>
<dbReference type="Pfam" id="PF00931">
    <property type="entry name" value="NB-ARC"/>
    <property type="match status" value="1"/>
</dbReference>
<dbReference type="InterPro" id="IPR002182">
    <property type="entry name" value="NB-ARC"/>
</dbReference>
<dbReference type="AlphaFoldDB" id="A0A8R7QW98"/>
<evidence type="ECO:0000313" key="6">
    <source>
        <dbReference type="Proteomes" id="UP000015106"/>
    </source>
</evidence>
<dbReference type="GO" id="GO:0043531">
    <property type="term" value="F:ADP binding"/>
    <property type="evidence" value="ECO:0007669"/>
    <property type="project" value="InterPro"/>
</dbReference>
<dbReference type="Gene3D" id="1.10.10.10">
    <property type="entry name" value="Winged helix-like DNA-binding domain superfamily/Winged helix DNA-binding domain"/>
    <property type="match status" value="1"/>
</dbReference>
<dbReference type="InterPro" id="IPR027417">
    <property type="entry name" value="P-loop_NTPase"/>
</dbReference>
<gene>
    <name evidence="5" type="primary">LOC125525075</name>
</gene>
<dbReference type="Pfam" id="PF23559">
    <property type="entry name" value="WHD_DRP"/>
    <property type="match status" value="1"/>
</dbReference>